<dbReference type="Proteomes" id="UP000006591">
    <property type="component" value="Chromosome 4"/>
</dbReference>
<keyword evidence="3" id="KW-1185">Reference proteome</keyword>
<evidence type="ECO:0000256" key="1">
    <source>
        <dbReference type="SAM" id="MobiDB-lite"/>
    </source>
</evidence>
<dbReference type="Gramene" id="ONIVA04G16360.1">
    <property type="protein sequence ID" value="ONIVA04G16360.1"/>
    <property type="gene ID" value="ONIVA04G16360"/>
</dbReference>
<dbReference type="HOGENOM" id="CLU_1734414_0_0_1"/>
<accession>A0A0E0H2W8</accession>
<dbReference type="AlphaFoldDB" id="A0A0E0H2W8"/>
<evidence type="ECO:0000313" key="2">
    <source>
        <dbReference type="EnsemblPlants" id="ONIVA04G16360.1"/>
    </source>
</evidence>
<reference evidence="2" key="2">
    <citation type="submission" date="2018-04" db="EMBL/GenBank/DDBJ databases">
        <title>OnivRS2 (Oryza nivara Reference Sequence Version 2).</title>
        <authorList>
            <person name="Zhang J."/>
            <person name="Kudrna D."/>
            <person name="Lee S."/>
            <person name="Talag J."/>
            <person name="Rajasekar S."/>
            <person name="Welchert J."/>
            <person name="Hsing Y.-I."/>
            <person name="Wing R.A."/>
        </authorList>
    </citation>
    <scope>NUCLEOTIDE SEQUENCE [LARGE SCALE GENOMIC DNA]</scope>
    <source>
        <strain evidence="2">SL10</strain>
    </source>
</reference>
<evidence type="ECO:0000313" key="3">
    <source>
        <dbReference type="Proteomes" id="UP000006591"/>
    </source>
</evidence>
<feature type="region of interest" description="Disordered" evidence="1">
    <location>
        <begin position="1"/>
        <end position="58"/>
    </location>
</feature>
<sequence>MLRYPRGRDGWGGASHPGGGRDARPDLPIRFAGGKRGDDASSNRPPGEEDEEEMGKVAEFSTPMRRIDGGWARLRTVCASSQPSRLAERAAPQQRASVSSLVDSVIRWRVAKAKGVSAAASDARSGRDISGLLASGGASGQCMNLWEQHRF</sequence>
<proteinExistence type="predicted"/>
<organism evidence="2">
    <name type="scientific">Oryza nivara</name>
    <name type="common">Indian wild rice</name>
    <name type="synonym">Oryza sativa f. spontanea</name>
    <dbReference type="NCBI Taxonomy" id="4536"/>
    <lineage>
        <taxon>Eukaryota</taxon>
        <taxon>Viridiplantae</taxon>
        <taxon>Streptophyta</taxon>
        <taxon>Embryophyta</taxon>
        <taxon>Tracheophyta</taxon>
        <taxon>Spermatophyta</taxon>
        <taxon>Magnoliopsida</taxon>
        <taxon>Liliopsida</taxon>
        <taxon>Poales</taxon>
        <taxon>Poaceae</taxon>
        <taxon>BOP clade</taxon>
        <taxon>Oryzoideae</taxon>
        <taxon>Oryzeae</taxon>
        <taxon>Oryzinae</taxon>
        <taxon>Oryza</taxon>
    </lineage>
</organism>
<name>A0A0E0H2W8_ORYNI</name>
<dbReference type="EnsemblPlants" id="ONIVA04G16360.1">
    <property type="protein sequence ID" value="ONIVA04G16360.1"/>
    <property type="gene ID" value="ONIVA04G16360"/>
</dbReference>
<reference evidence="2" key="1">
    <citation type="submission" date="2015-04" db="UniProtKB">
        <authorList>
            <consortium name="EnsemblPlants"/>
        </authorList>
    </citation>
    <scope>IDENTIFICATION</scope>
    <source>
        <strain evidence="2">SL10</strain>
    </source>
</reference>
<protein>
    <submittedName>
        <fullName evidence="2">Uncharacterized protein</fullName>
    </submittedName>
</protein>